<dbReference type="Gene3D" id="3.40.50.300">
    <property type="entry name" value="P-loop containing nucleotide triphosphate hydrolases"/>
    <property type="match status" value="1"/>
</dbReference>
<dbReference type="InterPro" id="IPR003959">
    <property type="entry name" value="ATPase_AAA_core"/>
</dbReference>
<comment type="caution">
    <text evidence="5">The sequence shown here is derived from an EMBL/GenBank/DDBJ whole genome shotgun (WGS) entry which is preliminary data.</text>
</comment>
<evidence type="ECO:0000313" key="5">
    <source>
        <dbReference type="EMBL" id="GAG95558.1"/>
    </source>
</evidence>
<proteinExistence type="inferred from homology"/>
<dbReference type="PANTHER" id="PTHR43392:SF2">
    <property type="entry name" value="AAA-TYPE ATPASE FAMILY PROTEIN _ ANKYRIN REPEAT FAMILY PROTEIN"/>
    <property type="match status" value="1"/>
</dbReference>
<dbReference type="InterPro" id="IPR027417">
    <property type="entry name" value="P-loop_NTPase"/>
</dbReference>
<dbReference type="Pfam" id="PF00004">
    <property type="entry name" value="AAA"/>
    <property type="match status" value="1"/>
</dbReference>
<dbReference type="InterPro" id="IPR000641">
    <property type="entry name" value="CbxX/CfxQ"/>
</dbReference>
<name>X1CH19_9ZZZZ</name>
<sequence length="181" mass="20827">KTMLAKIIGELYANMGILKNNSSELNFKIATRSDLIGKYLGHTAIKTQEFIDSCEGGVMFIDEVYSLGNPEKRDSFSKECIDTINLNLTEKKNFICIVAGYPDEIEQCFFSYNPGLKRRFPFGYDINEYDAEDLRKIFVYKIEKSGWKLNEDITENIKIIDKFIEDKKSSFANYAGDIDIF</sequence>
<dbReference type="PRINTS" id="PR00819">
    <property type="entry name" value="CBXCFQXSUPER"/>
</dbReference>
<dbReference type="GO" id="GO:0016887">
    <property type="term" value="F:ATP hydrolysis activity"/>
    <property type="evidence" value="ECO:0007669"/>
    <property type="project" value="InterPro"/>
</dbReference>
<dbReference type="SUPFAM" id="SSF52540">
    <property type="entry name" value="P-loop containing nucleoside triphosphate hydrolases"/>
    <property type="match status" value="1"/>
</dbReference>
<evidence type="ECO:0000256" key="1">
    <source>
        <dbReference type="ARBA" id="ARBA00010378"/>
    </source>
</evidence>
<organism evidence="5">
    <name type="scientific">marine sediment metagenome</name>
    <dbReference type="NCBI Taxonomy" id="412755"/>
    <lineage>
        <taxon>unclassified sequences</taxon>
        <taxon>metagenomes</taxon>
        <taxon>ecological metagenomes</taxon>
    </lineage>
</organism>
<dbReference type="GO" id="GO:0005524">
    <property type="term" value="F:ATP binding"/>
    <property type="evidence" value="ECO:0007669"/>
    <property type="project" value="UniProtKB-KW"/>
</dbReference>
<dbReference type="PANTHER" id="PTHR43392">
    <property type="entry name" value="AAA-TYPE ATPASE FAMILY PROTEIN / ANKYRIN REPEAT FAMILY PROTEIN"/>
    <property type="match status" value="1"/>
</dbReference>
<keyword evidence="2" id="KW-0547">Nucleotide-binding</keyword>
<feature type="domain" description="ATPase AAA-type core" evidence="4">
    <location>
        <begin position="1"/>
        <end position="105"/>
    </location>
</feature>
<protein>
    <recommendedName>
        <fullName evidence="4">ATPase AAA-type core domain-containing protein</fullName>
    </recommendedName>
</protein>
<dbReference type="EMBL" id="BART01019732">
    <property type="protein sequence ID" value="GAG95558.1"/>
    <property type="molecule type" value="Genomic_DNA"/>
</dbReference>
<dbReference type="AlphaFoldDB" id="X1CH19"/>
<comment type="similarity">
    <text evidence="1">Belongs to the CbxX/CfxQ family.</text>
</comment>
<evidence type="ECO:0000256" key="2">
    <source>
        <dbReference type="ARBA" id="ARBA00022741"/>
    </source>
</evidence>
<keyword evidence="3" id="KW-0067">ATP-binding</keyword>
<evidence type="ECO:0000259" key="4">
    <source>
        <dbReference type="Pfam" id="PF00004"/>
    </source>
</evidence>
<reference evidence="5" key="1">
    <citation type="journal article" date="2014" name="Front. Microbiol.">
        <title>High frequency of phylogenetically diverse reductive dehalogenase-homologous genes in deep subseafloor sedimentary metagenomes.</title>
        <authorList>
            <person name="Kawai M."/>
            <person name="Futagami T."/>
            <person name="Toyoda A."/>
            <person name="Takaki Y."/>
            <person name="Nishi S."/>
            <person name="Hori S."/>
            <person name="Arai W."/>
            <person name="Tsubouchi T."/>
            <person name="Morono Y."/>
            <person name="Uchiyama I."/>
            <person name="Ito T."/>
            <person name="Fujiyama A."/>
            <person name="Inagaki F."/>
            <person name="Takami H."/>
        </authorList>
    </citation>
    <scope>NUCLEOTIDE SEQUENCE</scope>
    <source>
        <strain evidence="5">Expedition CK06-06</strain>
    </source>
</reference>
<dbReference type="InterPro" id="IPR050773">
    <property type="entry name" value="CbxX/CfxQ_RuBisCO_ESX"/>
</dbReference>
<feature type="non-terminal residue" evidence="5">
    <location>
        <position position="1"/>
    </location>
</feature>
<evidence type="ECO:0000256" key="3">
    <source>
        <dbReference type="ARBA" id="ARBA00022840"/>
    </source>
</evidence>
<accession>X1CH19</accession>
<gene>
    <name evidence="5" type="ORF">S01H4_36846</name>
</gene>